<proteinExistence type="predicted"/>
<dbReference type="Proteomes" id="UP001056012">
    <property type="component" value="Chromosome 4"/>
</dbReference>
<gene>
    <name evidence="2" type="ORF">yc1106_05333</name>
</gene>
<evidence type="ECO:0000256" key="1">
    <source>
        <dbReference type="SAM" id="Phobius"/>
    </source>
</evidence>
<protein>
    <submittedName>
        <fullName evidence="2">Uncharacterized protein</fullName>
    </submittedName>
</protein>
<keyword evidence="1" id="KW-0812">Transmembrane</keyword>
<dbReference type="OrthoDB" id="3550824at2759"/>
<keyword evidence="1" id="KW-1133">Transmembrane helix</keyword>
<evidence type="ECO:0000313" key="3">
    <source>
        <dbReference type="Proteomes" id="UP001056012"/>
    </source>
</evidence>
<keyword evidence="3" id="KW-1185">Reference proteome</keyword>
<keyword evidence="1" id="KW-0472">Membrane</keyword>
<dbReference type="AlphaFoldDB" id="A0A9Q8Z8M5"/>
<dbReference type="VEuPathDB" id="FungiDB:yc1106_05333"/>
<accession>A0A9Q8Z8M5</accession>
<evidence type="ECO:0000313" key="2">
    <source>
        <dbReference type="EMBL" id="USP78059.1"/>
    </source>
</evidence>
<dbReference type="EMBL" id="CP089277">
    <property type="protein sequence ID" value="USP78059.1"/>
    <property type="molecule type" value="Genomic_DNA"/>
</dbReference>
<organism evidence="2 3">
    <name type="scientific">Curvularia clavata</name>
    <dbReference type="NCBI Taxonomy" id="95742"/>
    <lineage>
        <taxon>Eukaryota</taxon>
        <taxon>Fungi</taxon>
        <taxon>Dikarya</taxon>
        <taxon>Ascomycota</taxon>
        <taxon>Pezizomycotina</taxon>
        <taxon>Dothideomycetes</taxon>
        <taxon>Pleosporomycetidae</taxon>
        <taxon>Pleosporales</taxon>
        <taxon>Pleosporineae</taxon>
        <taxon>Pleosporaceae</taxon>
        <taxon>Curvularia</taxon>
    </lineage>
</organism>
<feature type="transmembrane region" description="Helical" evidence="1">
    <location>
        <begin position="20"/>
        <end position="36"/>
    </location>
</feature>
<reference evidence="2" key="1">
    <citation type="submission" date="2021-12" db="EMBL/GenBank/DDBJ databases">
        <title>Curvularia clavata genome.</title>
        <authorList>
            <person name="Cao Y."/>
        </authorList>
    </citation>
    <scope>NUCLEOTIDE SEQUENCE</scope>
    <source>
        <strain evidence="2">Yc1106</strain>
    </source>
</reference>
<sequence length="105" mass="11513">MDEPSPDNSEISGFYGPGAWAAWVILLVSSWIPIFLNDYESNTHFIASALYTNWAAIDLLRHLRPLGPGEYLERGDPLEPVIDAPGAVLFIVYCKALSAFSNSAV</sequence>
<name>A0A9Q8Z8M5_CURCL</name>